<feature type="chain" id="PRO_5047319204" evidence="2">
    <location>
        <begin position="19"/>
        <end position="213"/>
    </location>
</feature>
<feature type="compositionally biased region" description="Polar residues" evidence="1">
    <location>
        <begin position="28"/>
        <end position="38"/>
    </location>
</feature>
<dbReference type="PROSITE" id="PS51257">
    <property type="entry name" value="PROKAR_LIPOPROTEIN"/>
    <property type="match status" value="1"/>
</dbReference>
<feature type="domain" description="DUF4232" evidence="3">
    <location>
        <begin position="79"/>
        <end position="201"/>
    </location>
</feature>
<protein>
    <submittedName>
        <fullName evidence="4">DUF4232 domain-containing protein</fullName>
    </submittedName>
</protein>
<accession>A0ABP7IBE8</accession>
<evidence type="ECO:0000259" key="3">
    <source>
        <dbReference type="Pfam" id="PF14016"/>
    </source>
</evidence>
<comment type="caution">
    <text evidence="4">The sequence shown here is derived from an EMBL/GenBank/DDBJ whole genome shotgun (WGS) entry which is preliminary data.</text>
</comment>
<reference evidence="5" key="1">
    <citation type="journal article" date="2019" name="Int. J. Syst. Evol. Microbiol.">
        <title>The Global Catalogue of Microorganisms (GCM) 10K type strain sequencing project: providing services to taxonomists for standard genome sequencing and annotation.</title>
        <authorList>
            <consortium name="The Broad Institute Genomics Platform"/>
            <consortium name="The Broad Institute Genome Sequencing Center for Infectious Disease"/>
            <person name="Wu L."/>
            <person name="Ma J."/>
        </authorList>
    </citation>
    <scope>NUCLEOTIDE SEQUENCE [LARGE SCALE GENOMIC DNA]</scope>
    <source>
        <strain evidence="5">JCM 16953</strain>
    </source>
</reference>
<name>A0ABP7IBE8_9ACTN</name>
<keyword evidence="2" id="KW-0732">Signal</keyword>
<gene>
    <name evidence="4" type="ORF">GCM10022242_15590</name>
</gene>
<feature type="signal peptide" evidence="2">
    <location>
        <begin position="1"/>
        <end position="18"/>
    </location>
</feature>
<sequence length="213" mass="21497">MKTILCTIAAAACAVVLAGCGSDDTATDAGSTPTTAHSPRSGHAPSGTTTTSAAVQPTSSTSTAGTTAAGTTAAGTPECTNEDVKVSYRHEDDATSHRYGFVVLTNTSGAPCWVRGYGGISYAGDDGEQVGAAADRTAGDTPTVTIAPGGTARSELAETSSGPYSAHTCRPAKAVALRVYIPDETDSQLVRHQVTACANPKVHLLEHKPYVAG</sequence>
<dbReference type="Proteomes" id="UP001501821">
    <property type="component" value="Unassembled WGS sequence"/>
</dbReference>
<proteinExistence type="predicted"/>
<organism evidence="4 5">
    <name type="scientific">Nocardioides panacisoli</name>
    <dbReference type="NCBI Taxonomy" id="627624"/>
    <lineage>
        <taxon>Bacteria</taxon>
        <taxon>Bacillati</taxon>
        <taxon>Actinomycetota</taxon>
        <taxon>Actinomycetes</taxon>
        <taxon>Propionibacteriales</taxon>
        <taxon>Nocardioidaceae</taxon>
        <taxon>Nocardioides</taxon>
    </lineage>
</organism>
<feature type="compositionally biased region" description="Polar residues" evidence="1">
    <location>
        <begin position="46"/>
        <end position="57"/>
    </location>
</feature>
<dbReference type="InterPro" id="IPR025326">
    <property type="entry name" value="DUF4232"/>
</dbReference>
<evidence type="ECO:0000256" key="1">
    <source>
        <dbReference type="SAM" id="MobiDB-lite"/>
    </source>
</evidence>
<evidence type="ECO:0000313" key="5">
    <source>
        <dbReference type="Proteomes" id="UP001501821"/>
    </source>
</evidence>
<feature type="compositionally biased region" description="Low complexity" evidence="1">
    <location>
        <begin position="58"/>
        <end position="76"/>
    </location>
</feature>
<dbReference type="EMBL" id="BAABAH010000004">
    <property type="protein sequence ID" value="GAA3814283.1"/>
    <property type="molecule type" value="Genomic_DNA"/>
</dbReference>
<feature type="region of interest" description="Disordered" evidence="1">
    <location>
        <begin position="24"/>
        <end position="78"/>
    </location>
</feature>
<dbReference type="RefSeq" id="WP_344774033.1">
    <property type="nucleotide sequence ID" value="NZ_BAABAH010000004.1"/>
</dbReference>
<dbReference type="Pfam" id="PF14016">
    <property type="entry name" value="DUF4232"/>
    <property type="match status" value="1"/>
</dbReference>
<keyword evidence="5" id="KW-1185">Reference proteome</keyword>
<evidence type="ECO:0000313" key="4">
    <source>
        <dbReference type="EMBL" id="GAA3814283.1"/>
    </source>
</evidence>
<evidence type="ECO:0000256" key="2">
    <source>
        <dbReference type="SAM" id="SignalP"/>
    </source>
</evidence>